<comment type="caution">
    <text evidence="4">The sequence shown here is derived from an EMBL/GenBank/DDBJ whole genome shotgun (WGS) entry which is preliminary data.</text>
</comment>
<dbReference type="InterPro" id="IPR051010">
    <property type="entry name" value="BCAA_transport"/>
</dbReference>
<dbReference type="InterPro" id="IPR028082">
    <property type="entry name" value="Peripla_BP_I"/>
</dbReference>
<dbReference type="PANTHER" id="PTHR30483:SF6">
    <property type="entry name" value="PERIPLASMIC BINDING PROTEIN OF ABC TRANSPORTER FOR NATURAL AMINO ACIDS"/>
    <property type="match status" value="1"/>
</dbReference>
<evidence type="ECO:0000313" key="4">
    <source>
        <dbReference type="EMBL" id="HJG36518.1"/>
    </source>
</evidence>
<dbReference type="PANTHER" id="PTHR30483">
    <property type="entry name" value="LEUCINE-SPECIFIC-BINDING PROTEIN"/>
    <property type="match status" value="1"/>
</dbReference>
<dbReference type="Gene3D" id="3.40.50.2300">
    <property type="match status" value="2"/>
</dbReference>
<reference evidence="4" key="2">
    <citation type="submission" date="2021-09" db="EMBL/GenBank/DDBJ databases">
        <authorList>
            <person name="Gilroy R."/>
        </authorList>
    </citation>
    <scope>NUCLEOTIDE SEQUENCE</scope>
    <source>
        <strain evidence="4">ChiHjej13B12-9602</strain>
    </source>
</reference>
<gene>
    <name evidence="4" type="ORF">K8V70_01455</name>
</gene>
<dbReference type="InterPro" id="IPR006311">
    <property type="entry name" value="TAT_signal"/>
</dbReference>
<evidence type="ECO:0000256" key="1">
    <source>
        <dbReference type="ARBA" id="ARBA00010062"/>
    </source>
</evidence>
<dbReference type="Pfam" id="PF13458">
    <property type="entry name" value="Peripla_BP_6"/>
    <property type="match status" value="1"/>
</dbReference>
<dbReference type="AlphaFoldDB" id="A0A921IS90"/>
<name>A0A921IS90_9ACTN</name>
<dbReference type="Proteomes" id="UP000753256">
    <property type="component" value="Unassembled WGS sequence"/>
</dbReference>
<evidence type="ECO:0000313" key="5">
    <source>
        <dbReference type="Proteomes" id="UP000753256"/>
    </source>
</evidence>
<comment type="similarity">
    <text evidence="1">Belongs to the leucine-binding protein family.</text>
</comment>
<proteinExistence type="inferred from homology"/>
<protein>
    <submittedName>
        <fullName evidence="4">ABC transporter substrate-binding protein</fullName>
    </submittedName>
</protein>
<evidence type="ECO:0000259" key="3">
    <source>
        <dbReference type="Pfam" id="PF13458"/>
    </source>
</evidence>
<feature type="domain" description="Leucine-binding protein" evidence="3">
    <location>
        <begin position="54"/>
        <end position="364"/>
    </location>
</feature>
<sequence length="422" mass="44053">MSSLNLNPSVSRRGLIAGAAGLGAAGILAGCSGNDDSAAAGSGSAPAAGTAFMIGGIGPTTGAAAIYGTAVMNGAQIAVDEINAEGGDIQFSLNFQDDENDAERAVNAYNNLKDWGMQILMGTVTTTPCVAVSAETNNDNMFQLTPSGSSTDVIGGQPDAEGNISIPRKENVFQMCFTDPNQGAASAQYISEQGLGTKIAIIYNISDTYSTGIYNSFLAEAAELGLEIVSEQSFTDDSQTDFTVQLNDAKNNGADLVFLPIYYTPISLILTQANQMGYAPKWFGVDGMDGLLGVEGFDTSLAEGCMLLTPFVATAEDEATQAFVEKYKSADYGNGETPNQFAADAYDCIYAIKQAIETAGLTPDMDYSDVCDSLVETFTSSDFSFTGLTTAGEAATWSDTGEISKQPMGMVIQDGVYMPLDA</sequence>
<dbReference type="RefSeq" id="WP_273188721.1">
    <property type="nucleotide sequence ID" value="NZ_DYUZ01000007.1"/>
</dbReference>
<evidence type="ECO:0000256" key="2">
    <source>
        <dbReference type="ARBA" id="ARBA00022729"/>
    </source>
</evidence>
<accession>A0A921IS90</accession>
<reference evidence="4" key="1">
    <citation type="journal article" date="2021" name="PeerJ">
        <title>Extensive microbial diversity within the chicken gut microbiome revealed by metagenomics and culture.</title>
        <authorList>
            <person name="Gilroy R."/>
            <person name="Ravi A."/>
            <person name="Getino M."/>
            <person name="Pursley I."/>
            <person name="Horton D.L."/>
            <person name="Alikhan N.F."/>
            <person name="Baker D."/>
            <person name="Gharbi K."/>
            <person name="Hall N."/>
            <person name="Watson M."/>
            <person name="Adriaenssens E.M."/>
            <person name="Foster-Nyarko E."/>
            <person name="Jarju S."/>
            <person name="Secka A."/>
            <person name="Antonio M."/>
            <person name="Oren A."/>
            <person name="Chaudhuri R.R."/>
            <person name="La Ragione R."/>
            <person name="Hildebrand F."/>
            <person name="Pallen M.J."/>
        </authorList>
    </citation>
    <scope>NUCLEOTIDE SEQUENCE</scope>
    <source>
        <strain evidence="4">ChiHjej13B12-9602</strain>
    </source>
</reference>
<dbReference type="InterPro" id="IPR028081">
    <property type="entry name" value="Leu-bd"/>
</dbReference>
<dbReference type="SUPFAM" id="SSF53822">
    <property type="entry name" value="Periplasmic binding protein-like I"/>
    <property type="match status" value="1"/>
</dbReference>
<organism evidence="4 5">
    <name type="scientific">Enorma phocaeensis</name>
    <dbReference type="NCBI Taxonomy" id="1871019"/>
    <lineage>
        <taxon>Bacteria</taxon>
        <taxon>Bacillati</taxon>
        <taxon>Actinomycetota</taxon>
        <taxon>Coriobacteriia</taxon>
        <taxon>Coriobacteriales</taxon>
        <taxon>Coriobacteriaceae</taxon>
        <taxon>Enorma</taxon>
    </lineage>
</organism>
<dbReference type="EMBL" id="DYUZ01000007">
    <property type="protein sequence ID" value="HJG36518.1"/>
    <property type="molecule type" value="Genomic_DNA"/>
</dbReference>
<dbReference type="PROSITE" id="PS51318">
    <property type="entry name" value="TAT"/>
    <property type="match status" value="1"/>
</dbReference>
<keyword evidence="2" id="KW-0732">Signal</keyword>